<dbReference type="NCBIfam" id="TIGR00272">
    <property type="entry name" value="DPH2"/>
    <property type="match status" value="1"/>
</dbReference>
<dbReference type="Proteomes" id="UP000698800">
    <property type="component" value="Unassembled WGS sequence"/>
</dbReference>
<comment type="subcellular location">
    <subcellularLocation>
        <location evidence="7">Cytoplasm</location>
    </subcellularLocation>
</comment>
<evidence type="ECO:0000256" key="4">
    <source>
        <dbReference type="ARBA" id="ARBA00022723"/>
    </source>
</evidence>
<feature type="region of interest" description="Disordered" evidence="8">
    <location>
        <begin position="88"/>
        <end position="110"/>
    </location>
</feature>
<keyword evidence="4 7" id="KW-0479">Metal-binding</keyword>
<dbReference type="Gene3D" id="3.40.50.11840">
    <property type="entry name" value="Diphthamide synthesis DPH1/DPH2 domain 1"/>
    <property type="match status" value="2"/>
</dbReference>
<feature type="compositionally biased region" description="Polar residues" evidence="8">
    <location>
        <begin position="479"/>
        <end position="490"/>
    </location>
</feature>
<dbReference type="Gene3D" id="3.40.50.11860">
    <property type="entry name" value="Diphthamide synthesis DPH1/DPH2 domain 3"/>
    <property type="match status" value="1"/>
</dbReference>
<dbReference type="GO" id="GO:0046872">
    <property type="term" value="F:metal ion binding"/>
    <property type="evidence" value="ECO:0007669"/>
    <property type="project" value="UniProtKB-KW"/>
</dbReference>
<dbReference type="GO" id="GO:0090560">
    <property type="term" value="F:2-(3-amino-3-carboxypropyl)histidine synthase activity"/>
    <property type="evidence" value="ECO:0007669"/>
    <property type="project" value="InterPro"/>
</dbReference>
<dbReference type="InterPro" id="IPR010014">
    <property type="entry name" value="DHP2"/>
</dbReference>
<evidence type="ECO:0000256" key="1">
    <source>
        <dbReference type="ARBA" id="ARBA00001966"/>
    </source>
</evidence>
<evidence type="ECO:0000256" key="2">
    <source>
        <dbReference type="ARBA" id="ARBA00005156"/>
    </source>
</evidence>
<evidence type="ECO:0000256" key="8">
    <source>
        <dbReference type="SAM" id="MobiDB-lite"/>
    </source>
</evidence>
<proteinExistence type="inferred from homology"/>
<dbReference type="InterPro" id="IPR042263">
    <property type="entry name" value="DPH1/DPH2_1"/>
</dbReference>
<feature type="compositionally biased region" description="Polar residues" evidence="8">
    <location>
        <begin position="443"/>
        <end position="453"/>
    </location>
</feature>
<keyword evidence="10" id="KW-1185">Reference proteome</keyword>
<comment type="function">
    <text evidence="7">Required for the first step of diphthamide biosynthesis, a post-translational modification of histidine which occurs in elongation factor 2. DPH1 and DPH2 transfer a 3-amino-3-carboxypropyl (ACP) group from S-adenosyl-L-methionine (SAM) to a histidine residue, the reaction is assisted by a reduction system comprising DPH3 and a NADH-dependent reductase. Facilitates the reduction of the catalytic iron-sulfur cluster found in the DPH1 subunit.</text>
</comment>
<evidence type="ECO:0000256" key="3">
    <source>
        <dbReference type="ARBA" id="ARBA00006179"/>
    </source>
</evidence>
<dbReference type="InterPro" id="IPR042265">
    <property type="entry name" value="DPH1/DPH2_3"/>
</dbReference>
<dbReference type="SFLD" id="SFLDF00408">
    <property type="entry name" value="Diphthamide_biosynthesis_famil"/>
    <property type="match status" value="1"/>
</dbReference>
<comment type="similarity">
    <text evidence="3 7">Belongs to the DPH1/DPH2 family. DPH2 subfamily.</text>
</comment>
<gene>
    <name evidence="9" type="ORF">FGG08_007437</name>
</gene>
<comment type="pathway">
    <text evidence="2 7">Protein modification; peptidyl-diphthamide biosynthesis.</text>
</comment>
<evidence type="ECO:0000256" key="5">
    <source>
        <dbReference type="ARBA" id="ARBA00023004"/>
    </source>
</evidence>
<feature type="region of interest" description="Disordered" evidence="8">
    <location>
        <begin position="436"/>
        <end position="509"/>
    </location>
</feature>
<reference evidence="9" key="1">
    <citation type="submission" date="2021-03" db="EMBL/GenBank/DDBJ databases">
        <title>Comparative genomics and phylogenomic investigation of the class Geoglossomycetes provide insights into ecological specialization and systematics.</title>
        <authorList>
            <person name="Melie T."/>
            <person name="Pirro S."/>
            <person name="Miller A.N."/>
            <person name="Quandt A."/>
        </authorList>
    </citation>
    <scope>NUCLEOTIDE SEQUENCE</scope>
    <source>
        <strain evidence="9">GBOQ0MN5Z8</strain>
    </source>
</reference>
<protein>
    <recommendedName>
        <fullName evidence="7">2-(3-amino-3-carboxypropyl)histidine synthase subunit 2</fullName>
    </recommendedName>
</protein>
<keyword evidence="7" id="KW-0963">Cytoplasm</keyword>
<dbReference type="OrthoDB" id="449241at2759"/>
<evidence type="ECO:0000313" key="10">
    <source>
        <dbReference type="Proteomes" id="UP000698800"/>
    </source>
</evidence>
<feature type="compositionally biased region" description="Low complexity" evidence="8">
    <location>
        <begin position="492"/>
        <end position="506"/>
    </location>
</feature>
<feature type="region of interest" description="Disordered" evidence="8">
    <location>
        <begin position="554"/>
        <end position="579"/>
    </location>
</feature>
<evidence type="ECO:0000313" key="9">
    <source>
        <dbReference type="EMBL" id="KAH0533955.1"/>
    </source>
</evidence>
<dbReference type="FunFam" id="3.40.50.11860:FF:000001">
    <property type="entry name" value="2-(3-amino-3-carboxypropyl)histidine synthase subunit 2"/>
    <property type="match status" value="1"/>
</dbReference>
<dbReference type="SFLD" id="SFLDS00032">
    <property type="entry name" value="Radical_SAM_3-amino-3-carboxyp"/>
    <property type="match status" value="1"/>
</dbReference>
<dbReference type="NCBIfam" id="TIGR00322">
    <property type="entry name" value="diphth2_R"/>
    <property type="match status" value="1"/>
</dbReference>
<comment type="caution">
    <text evidence="9">The sequence shown here is derived from an EMBL/GenBank/DDBJ whole genome shotgun (WGS) entry which is preliminary data.</text>
</comment>
<feature type="compositionally biased region" description="Basic and acidic residues" evidence="8">
    <location>
        <begin position="88"/>
        <end position="102"/>
    </location>
</feature>
<evidence type="ECO:0000256" key="6">
    <source>
        <dbReference type="ARBA" id="ARBA00023014"/>
    </source>
</evidence>
<dbReference type="InterPro" id="IPR016435">
    <property type="entry name" value="DPH1/DPH2"/>
</dbReference>
<name>A0A9P8L023_9PEZI</name>
<dbReference type="Pfam" id="PF01866">
    <property type="entry name" value="Diphthamide_syn"/>
    <property type="match status" value="1"/>
</dbReference>
<dbReference type="GO" id="GO:0051536">
    <property type="term" value="F:iron-sulfur cluster binding"/>
    <property type="evidence" value="ECO:0007669"/>
    <property type="project" value="UniProtKB-KW"/>
</dbReference>
<dbReference type="PANTHER" id="PTHR10762">
    <property type="entry name" value="DIPHTHAMIDE BIOSYNTHESIS PROTEIN"/>
    <property type="match status" value="1"/>
</dbReference>
<dbReference type="GO" id="GO:0005737">
    <property type="term" value="C:cytoplasm"/>
    <property type="evidence" value="ECO:0007669"/>
    <property type="project" value="UniProtKB-SubCell"/>
</dbReference>
<keyword evidence="6 7" id="KW-0411">Iron-sulfur</keyword>
<keyword evidence="5 7" id="KW-0408">Iron</keyword>
<accession>A0A9P8L023</accession>
<feature type="region of interest" description="Disordered" evidence="8">
    <location>
        <begin position="1"/>
        <end position="34"/>
    </location>
</feature>
<dbReference type="SFLD" id="SFLDG01121">
    <property type="entry name" value="Diphthamide_biosynthesis"/>
    <property type="match status" value="1"/>
</dbReference>
<sequence length="579" mass="63178">MATLGAPPVLSTPETHIFEDPTPAPKPRNAPRLSDEELYTTYEIERTVREIRQGRWRRIALQFPDEMLADAPRVFAVLNHELEEARKSTASERADAIRDREGQVSSAEEYGGLEGEIKGLEVSDTEATASMNGDQEEKLYILADTSYGSCCVDEIAAEHIDASAIVHYGRTCLSPTARLPVIYVFTTQPLPSQPVIQAFRETFPSLDEKVILMADVTYSNHVQRVYEDLCGVGYTDVFPTAVIHSPGSLLPNRTVPEGGREGLGEYKLFHISEPPKSLLLALSSRLASIFIYPTAPSSPNKPLLTSTAAILRRRYALVTSLTTAPIFGILINTLSVKNYLHTVTHIQQQILAAGKKSYTFVVGKVNAAKLANFSEISGWVVVGCWESSLLESEDFYRPVITPFELGLVLMRDDERVWTGEWVADFNSLLEGRKKVGGAPVGADSNQDPPTDNETTTTTTTTTPDIDSEPESTPPDFNLRTGSYASHTRPMQPSASQISSTPPTSTSLTKRHPTTLAAMAGEASPGAEYLRSQRTWRGLGSDFVAMGYEEDGEVGARIQQGRSGVAGGYSVGGEEEGRGR</sequence>
<organism evidence="9 10">
    <name type="scientific">Glutinoglossum americanum</name>
    <dbReference type="NCBI Taxonomy" id="1670608"/>
    <lineage>
        <taxon>Eukaryota</taxon>
        <taxon>Fungi</taxon>
        <taxon>Dikarya</taxon>
        <taxon>Ascomycota</taxon>
        <taxon>Pezizomycotina</taxon>
        <taxon>Geoglossomycetes</taxon>
        <taxon>Geoglossales</taxon>
        <taxon>Geoglossaceae</taxon>
        <taxon>Glutinoglossum</taxon>
    </lineage>
</organism>
<evidence type="ECO:0000256" key="7">
    <source>
        <dbReference type="RuleBase" id="RU364133"/>
    </source>
</evidence>
<dbReference type="AlphaFoldDB" id="A0A9P8L023"/>
<dbReference type="PANTHER" id="PTHR10762:SF2">
    <property type="entry name" value="2-(3-AMINO-3-CARBOXYPROPYL)HISTIDINE SYNTHASE SUBUNIT 2"/>
    <property type="match status" value="1"/>
</dbReference>
<comment type="cofactor">
    <cofactor evidence="1">
        <name>[4Fe-4S] cluster</name>
        <dbReference type="ChEBI" id="CHEBI:49883"/>
    </cofactor>
</comment>
<dbReference type="EMBL" id="JAGHQL010000304">
    <property type="protein sequence ID" value="KAH0533955.1"/>
    <property type="molecule type" value="Genomic_DNA"/>
</dbReference>
<dbReference type="GO" id="GO:0017183">
    <property type="term" value="P:protein histidyl modification to diphthamide"/>
    <property type="evidence" value="ECO:0007669"/>
    <property type="project" value="InterPro"/>
</dbReference>